<reference evidence="6" key="1">
    <citation type="submission" date="2025-08" db="UniProtKB">
        <authorList>
            <consortium name="RefSeq"/>
        </authorList>
    </citation>
    <scope>IDENTIFICATION</scope>
    <source>
        <tissue evidence="6">Seedling</tissue>
    </source>
</reference>
<evidence type="ECO:0000313" key="5">
    <source>
        <dbReference type="Proteomes" id="UP001652623"/>
    </source>
</evidence>
<comment type="similarity">
    <text evidence="1">Belongs to the plant acyltransferase family.</text>
</comment>
<evidence type="ECO:0000256" key="1">
    <source>
        <dbReference type="ARBA" id="ARBA00009861"/>
    </source>
</evidence>
<proteinExistence type="inferred from homology"/>
<dbReference type="PANTHER" id="PTHR31623:SF122">
    <property type="entry name" value="HXXXD-TYPE ACYL-TRANSFERASE FAMILY PROTEIN"/>
    <property type="match status" value="1"/>
</dbReference>
<dbReference type="GeneID" id="112493070"/>
<keyword evidence="5" id="KW-1185">Reference proteome</keyword>
<keyword evidence="2" id="KW-0808">Transferase</keyword>
<dbReference type="InterPro" id="IPR023213">
    <property type="entry name" value="CAT-like_dom_sf"/>
</dbReference>
<evidence type="ECO:0000313" key="6">
    <source>
        <dbReference type="RefSeq" id="XP_060669100.1"/>
    </source>
</evidence>
<name>A0ABM3ZX91_ZIZJJ</name>
<gene>
    <name evidence="6" type="primary">LOC112493070</name>
</gene>
<evidence type="ECO:0000256" key="3">
    <source>
        <dbReference type="ARBA" id="ARBA00023315"/>
    </source>
</evidence>
<dbReference type="Gene3D" id="3.30.559.10">
    <property type="entry name" value="Chloramphenicol acetyltransferase-like domain"/>
    <property type="match status" value="2"/>
</dbReference>
<accession>A0ABM3ZX91</accession>
<keyword evidence="3" id="KW-0012">Acyltransferase</keyword>
<organism evidence="5 6">
    <name type="scientific">Ziziphus jujuba</name>
    <name type="common">Chinese jujube</name>
    <name type="synonym">Ziziphus sativa</name>
    <dbReference type="NCBI Taxonomy" id="326968"/>
    <lineage>
        <taxon>Eukaryota</taxon>
        <taxon>Viridiplantae</taxon>
        <taxon>Streptophyta</taxon>
        <taxon>Embryophyta</taxon>
        <taxon>Tracheophyta</taxon>
        <taxon>Spermatophyta</taxon>
        <taxon>Magnoliopsida</taxon>
        <taxon>eudicotyledons</taxon>
        <taxon>Gunneridae</taxon>
        <taxon>Pentapetalae</taxon>
        <taxon>rosids</taxon>
        <taxon>fabids</taxon>
        <taxon>Rosales</taxon>
        <taxon>Rhamnaceae</taxon>
        <taxon>Paliureae</taxon>
        <taxon>Ziziphus</taxon>
    </lineage>
</organism>
<dbReference type="InterPro" id="IPR054722">
    <property type="entry name" value="PolX-like_BBD"/>
</dbReference>
<dbReference type="RefSeq" id="XP_060669100.1">
    <property type="nucleotide sequence ID" value="XM_060813117.1"/>
</dbReference>
<evidence type="ECO:0000259" key="4">
    <source>
        <dbReference type="Pfam" id="PF22936"/>
    </source>
</evidence>
<feature type="domain" description="Retrovirus-related Pol polyprotein from transposon TNT 1-94-like beta-barrel" evidence="4">
    <location>
        <begin position="30"/>
        <end position="111"/>
    </location>
</feature>
<sequence>MEHITREVDEMNLSAVVSEVNMVGSNPREWWIYTGTTRHICADKSMFTSFEPKTNEEKLFMGNSATSEIQGEGKIVLKMTSGKDLTLNNVLYVPDIRKNLVSGSLLSKHGFRLVVESDKVILSKYGIRETIKPSTPTPHHLKSYNLSLLDQFGHPIYGPLVLFYPKNGISPQQRSQKLKKSLSQVLTLFYPLAGRTNNNFTIECNDDGVHFIEARVHGFLSNFLQKSNSNLLHRFLLMEMESRKAGMGPLFLVQASFFDCGGLAIGTCLWHKLGDETTTRLILKYWSAIALGHHDHADIPCLDSASQFPAREFSIPHSSVVFERTRNRIVLDAWKIAALKAKVSSASVPKPTRVEAVSALIWRSAMAAWRSSNKGIAKKSVLTHNVNIRKLAEPPLPENSMGNLIAFWSARTDEKLESQRDMKGLVVELRKGKKKFSENEAKRLGILEVMFGLIKEAGETRGRDDTNSLIFTTLCNFGLYGVDFGWGKPMWVTVPNPSHKNLVTMMNTRDGDGGVEFWLCLSEEDMALFERDPQLLEFASPNPSLLPFGTLK</sequence>
<dbReference type="PANTHER" id="PTHR31623">
    <property type="entry name" value="F21J9.9"/>
    <property type="match status" value="1"/>
</dbReference>
<evidence type="ECO:0000256" key="2">
    <source>
        <dbReference type="ARBA" id="ARBA00022679"/>
    </source>
</evidence>
<protein>
    <submittedName>
        <fullName evidence="6">Stemmadenine O-acetyltransferase</fullName>
    </submittedName>
</protein>
<dbReference type="Pfam" id="PF22936">
    <property type="entry name" value="Pol_BBD"/>
    <property type="match status" value="1"/>
</dbReference>
<dbReference type="Pfam" id="PF02458">
    <property type="entry name" value="Transferase"/>
    <property type="match status" value="1"/>
</dbReference>
<dbReference type="Proteomes" id="UP001652623">
    <property type="component" value="Chromosome 12"/>
</dbReference>